<comment type="caution">
    <text evidence="1">The sequence shown here is derived from an EMBL/GenBank/DDBJ whole genome shotgun (WGS) entry which is preliminary data.</text>
</comment>
<dbReference type="SUPFAM" id="SSF52540">
    <property type="entry name" value="P-loop containing nucleoside triphosphate hydrolases"/>
    <property type="match status" value="1"/>
</dbReference>
<organism evidence="1 2">
    <name type="scientific">Actinoallomurus liliacearum</name>
    <dbReference type="NCBI Taxonomy" id="1080073"/>
    <lineage>
        <taxon>Bacteria</taxon>
        <taxon>Bacillati</taxon>
        <taxon>Actinomycetota</taxon>
        <taxon>Actinomycetes</taxon>
        <taxon>Streptosporangiales</taxon>
        <taxon>Thermomonosporaceae</taxon>
        <taxon>Actinoallomurus</taxon>
    </lineage>
</organism>
<evidence type="ECO:0000313" key="2">
    <source>
        <dbReference type="Proteomes" id="UP001500212"/>
    </source>
</evidence>
<name>A0ABP8TV71_9ACTN</name>
<accession>A0ABP8TV71</accession>
<dbReference type="EMBL" id="BAABHJ010000039">
    <property type="protein sequence ID" value="GAA4617245.1"/>
    <property type="molecule type" value="Genomic_DNA"/>
</dbReference>
<evidence type="ECO:0000313" key="1">
    <source>
        <dbReference type="EMBL" id="GAA4617245.1"/>
    </source>
</evidence>
<gene>
    <name evidence="1" type="ORF">GCM10023195_76900</name>
</gene>
<keyword evidence="2" id="KW-1185">Reference proteome</keyword>
<proteinExistence type="predicted"/>
<protein>
    <submittedName>
        <fullName evidence="1">Uncharacterized protein</fullName>
    </submittedName>
</protein>
<dbReference type="Proteomes" id="UP001500212">
    <property type="component" value="Unassembled WGS sequence"/>
</dbReference>
<reference evidence="2" key="1">
    <citation type="journal article" date="2019" name="Int. J. Syst. Evol. Microbiol.">
        <title>The Global Catalogue of Microorganisms (GCM) 10K type strain sequencing project: providing services to taxonomists for standard genome sequencing and annotation.</title>
        <authorList>
            <consortium name="The Broad Institute Genomics Platform"/>
            <consortium name="The Broad Institute Genome Sequencing Center for Infectious Disease"/>
            <person name="Wu L."/>
            <person name="Ma J."/>
        </authorList>
    </citation>
    <scope>NUCLEOTIDE SEQUENCE [LARGE SCALE GENOMIC DNA]</scope>
    <source>
        <strain evidence="2">JCM 17938</strain>
    </source>
</reference>
<dbReference type="Gene3D" id="3.40.50.300">
    <property type="entry name" value="P-loop containing nucleotide triphosphate hydrolases"/>
    <property type="match status" value="1"/>
</dbReference>
<dbReference type="InterPro" id="IPR027417">
    <property type="entry name" value="P-loop_NTPase"/>
</dbReference>
<sequence>MALYCVCSAGGSPGVTTTALALALGWPREVVLAECDPAGRRILPGYLAERLDGPPGPGLLGLATALGGEDVRVEDYTIPLAEQGRAWLLHGIRDPRHAAQLARLWQPLAGLFIKAEVDVIADVGRVGSPDTPMGLLAGADLVVMVLRGTLSQVDAAQPRLDALLGALNWRVPVALCLIESGRYSAAAVSRELFGLPMLAELPHAPADANVLSDGARPRMAFRTCLLLRTAGNLGHQMRKLVEERAFHPETLPARAVPSREAR</sequence>